<dbReference type="AlphaFoldDB" id="A0A2H3JBT2"/>
<evidence type="ECO:0000313" key="3">
    <source>
        <dbReference type="Proteomes" id="UP000218811"/>
    </source>
</evidence>
<name>A0A2H3JBT2_WOLCO</name>
<feature type="compositionally biased region" description="Basic residues" evidence="1">
    <location>
        <begin position="1"/>
        <end position="10"/>
    </location>
</feature>
<organism evidence="2 3">
    <name type="scientific">Wolfiporia cocos (strain MD-104)</name>
    <name type="common">Brown rot fungus</name>
    <dbReference type="NCBI Taxonomy" id="742152"/>
    <lineage>
        <taxon>Eukaryota</taxon>
        <taxon>Fungi</taxon>
        <taxon>Dikarya</taxon>
        <taxon>Basidiomycota</taxon>
        <taxon>Agaricomycotina</taxon>
        <taxon>Agaricomycetes</taxon>
        <taxon>Polyporales</taxon>
        <taxon>Phaeolaceae</taxon>
        <taxon>Wolfiporia</taxon>
    </lineage>
</organism>
<keyword evidence="3" id="KW-1185">Reference proteome</keyword>
<feature type="region of interest" description="Disordered" evidence="1">
    <location>
        <begin position="1"/>
        <end position="20"/>
    </location>
</feature>
<proteinExistence type="predicted"/>
<evidence type="ECO:0000313" key="2">
    <source>
        <dbReference type="EMBL" id="PCH37273.1"/>
    </source>
</evidence>
<dbReference type="EMBL" id="KB467920">
    <property type="protein sequence ID" value="PCH37273.1"/>
    <property type="molecule type" value="Genomic_DNA"/>
</dbReference>
<sequence>MPRRCLTARRHGNDDDSGVITAAWRPPLGKEPAPVATPAALSRSPPILRNKAKNRAPTTSRIAATSSLITWTSRRSARHHHHPFHHLFPNDRKDGWDRRCHLARP</sequence>
<dbReference type="Proteomes" id="UP000218811">
    <property type="component" value="Unassembled WGS sequence"/>
</dbReference>
<reference evidence="2 3" key="1">
    <citation type="journal article" date="2012" name="Science">
        <title>The Paleozoic origin of enzymatic lignin decomposition reconstructed from 31 fungal genomes.</title>
        <authorList>
            <person name="Floudas D."/>
            <person name="Binder M."/>
            <person name="Riley R."/>
            <person name="Barry K."/>
            <person name="Blanchette R.A."/>
            <person name="Henrissat B."/>
            <person name="Martinez A.T."/>
            <person name="Otillar R."/>
            <person name="Spatafora J.W."/>
            <person name="Yadav J.S."/>
            <person name="Aerts A."/>
            <person name="Benoit I."/>
            <person name="Boyd A."/>
            <person name="Carlson A."/>
            <person name="Copeland A."/>
            <person name="Coutinho P.M."/>
            <person name="de Vries R.P."/>
            <person name="Ferreira P."/>
            <person name="Findley K."/>
            <person name="Foster B."/>
            <person name="Gaskell J."/>
            <person name="Glotzer D."/>
            <person name="Gorecki P."/>
            <person name="Heitman J."/>
            <person name="Hesse C."/>
            <person name="Hori C."/>
            <person name="Igarashi K."/>
            <person name="Jurgens J.A."/>
            <person name="Kallen N."/>
            <person name="Kersten P."/>
            <person name="Kohler A."/>
            <person name="Kuees U."/>
            <person name="Kumar T.K.A."/>
            <person name="Kuo A."/>
            <person name="LaButti K."/>
            <person name="Larrondo L.F."/>
            <person name="Lindquist E."/>
            <person name="Ling A."/>
            <person name="Lombard V."/>
            <person name="Lucas S."/>
            <person name="Lundell T."/>
            <person name="Martin R."/>
            <person name="McLaughlin D.J."/>
            <person name="Morgenstern I."/>
            <person name="Morin E."/>
            <person name="Murat C."/>
            <person name="Nagy L.G."/>
            <person name="Nolan M."/>
            <person name="Ohm R.A."/>
            <person name="Patyshakuliyeva A."/>
            <person name="Rokas A."/>
            <person name="Ruiz-Duenas F.J."/>
            <person name="Sabat G."/>
            <person name="Salamov A."/>
            <person name="Samejima M."/>
            <person name="Schmutz J."/>
            <person name="Slot J.C."/>
            <person name="St John F."/>
            <person name="Stenlid J."/>
            <person name="Sun H."/>
            <person name="Sun S."/>
            <person name="Syed K."/>
            <person name="Tsang A."/>
            <person name="Wiebenga A."/>
            <person name="Young D."/>
            <person name="Pisabarro A."/>
            <person name="Eastwood D.C."/>
            <person name="Martin F."/>
            <person name="Cullen D."/>
            <person name="Grigoriev I.V."/>
            <person name="Hibbett D.S."/>
        </authorList>
    </citation>
    <scope>NUCLEOTIDE SEQUENCE [LARGE SCALE GENOMIC DNA]</scope>
    <source>
        <strain evidence="2 3">MD-104</strain>
    </source>
</reference>
<evidence type="ECO:0000256" key="1">
    <source>
        <dbReference type="SAM" id="MobiDB-lite"/>
    </source>
</evidence>
<protein>
    <submittedName>
        <fullName evidence="2">Uncharacterized protein</fullName>
    </submittedName>
</protein>
<gene>
    <name evidence="2" type="ORF">WOLCODRAFT_157988</name>
</gene>
<accession>A0A2H3JBT2</accession>
<feature type="region of interest" description="Disordered" evidence="1">
    <location>
        <begin position="25"/>
        <end position="59"/>
    </location>
</feature>